<comment type="catalytic activity">
    <reaction evidence="4 7">
        <text>L-methionyl-[protein] + [thioredoxin]-disulfide + H2O = L-methionyl-(S)-S-oxide-[protein] + [thioredoxin]-dithiol</text>
        <dbReference type="Rhea" id="RHEA:14217"/>
        <dbReference type="Rhea" id="RHEA-COMP:10698"/>
        <dbReference type="Rhea" id="RHEA-COMP:10700"/>
        <dbReference type="Rhea" id="RHEA-COMP:12313"/>
        <dbReference type="Rhea" id="RHEA-COMP:12315"/>
        <dbReference type="ChEBI" id="CHEBI:15377"/>
        <dbReference type="ChEBI" id="CHEBI:16044"/>
        <dbReference type="ChEBI" id="CHEBI:29950"/>
        <dbReference type="ChEBI" id="CHEBI:44120"/>
        <dbReference type="ChEBI" id="CHEBI:50058"/>
        <dbReference type="EC" id="1.8.4.11"/>
    </reaction>
</comment>
<organism evidence="9 10">
    <name type="scientific">Desulfovibrio legallii</name>
    <dbReference type="NCBI Taxonomy" id="571438"/>
    <lineage>
        <taxon>Bacteria</taxon>
        <taxon>Pseudomonadati</taxon>
        <taxon>Thermodesulfobacteriota</taxon>
        <taxon>Desulfovibrionia</taxon>
        <taxon>Desulfovibrionales</taxon>
        <taxon>Desulfovibrionaceae</taxon>
        <taxon>Desulfovibrio</taxon>
    </lineage>
</organism>
<dbReference type="GO" id="GO:0008113">
    <property type="term" value="F:peptide-methionine (S)-S-oxide reductase activity"/>
    <property type="evidence" value="ECO:0007669"/>
    <property type="project" value="UniProtKB-UniRule"/>
</dbReference>
<evidence type="ECO:0000256" key="5">
    <source>
        <dbReference type="ARBA" id="ARBA00048488"/>
    </source>
</evidence>
<evidence type="ECO:0000259" key="8">
    <source>
        <dbReference type="PROSITE" id="PS51790"/>
    </source>
</evidence>
<dbReference type="STRING" id="571438.SAMN05192586_1156"/>
<dbReference type="NCBIfam" id="NF004042">
    <property type="entry name" value="PRK05550.1"/>
    <property type="match status" value="1"/>
</dbReference>
<dbReference type="GO" id="GO:0033744">
    <property type="term" value="F:L-methionine:thioredoxin-disulfide S-oxidoreductase activity"/>
    <property type="evidence" value="ECO:0007669"/>
    <property type="project" value="RHEA"/>
</dbReference>
<dbReference type="GO" id="GO:0033743">
    <property type="term" value="F:peptide-methionine (R)-S-oxide reductase activity"/>
    <property type="evidence" value="ECO:0007669"/>
    <property type="project" value="UniProtKB-EC"/>
</dbReference>
<protein>
    <recommendedName>
        <fullName evidence="7">Peptide methionine sulfoxide reductase MsrA</fullName>
        <shortName evidence="7">Protein-methionine-S-oxide reductase</shortName>
        <ecNumber evidence="7">1.8.4.11</ecNumber>
    </recommendedName>
    <alternativeName>
        <fullName evidence="7">Peptide-methionine (S)-S-oxide reductase</fullName>
        <shortName evidence="7">Peptide Met(O) reductase</shortName>
    </alternativeName>
</protein>
<dbReference type="PROSITE" id="PS51790">
    <property type="entry name" value="MSRB"/>
    <property type="match status" value="1"/>
</dbReference>
<comment type="function">
    <text evidence="3 7">Has an important function as a repair enzyme for proteins that have been inactivated by oxidation. Catalyzes the reversible oxidation-reduction of methionine sulfoxide in proteins to methionine.</text>
</comment>
<keyword evidence="2" id="KW-0511">Multifunctional enzyme</keyword>
<proteinExistence type="inferred from homology"/>
<dbReference type="Pfam" id="PF01625">
    <property type="entry name" value="PMSR"/>
    <property type="match status" value="1"/>
</dbReference>
<dbReference type="EMBL" id="FNBX01000015">
    <property type="protein sequence ID" value="SDF83039.1"/>
    <property type="molecule type" value="Genomic_DNA"/>
</dbReference>
<evidence type="ECO:0000313" key="9">
    <source>
        <dbReference type="EMBL" id="SDF83039.1"/>
    </source>
</evidence>
<feature type="active site" evidence="7">
    <location>
        <position position="156"/>
    </location>
</feature>
<evidence type="ECO:0000256" key="1">
    <source>
        <dbReference type="ARBA" id="ARBA00023002"/>
    </source>
</evidence>
<dbReference type="NCBIfam" id="NF004036">
    <property type="entry name" value="PRK05508.1"/>
    <property type="match status" value="1"/>
</dbReference>
<evidence type="ECO:0000256" key="7">
    <source>
        <dbReference type="HAMAP-Rule" id="MF_01401"/>
    </source>
</evidence>
<reference evidence="10" key="1">
    <citation type="submission" date="2016-10" db="EMBL/GenBank/DDBJ databases">
        <authorList>
            <person name="Varghese N."/>
            <person name="Submissions S."/>
        </authorList>
    </citation>
    <scope>NUCLEOTIDE SEQUENCE [LARGE SCALE GENOMIC DNA]</scope>
    <source>
        <strain evidence="10">KHC7</strain>
    </source>
</reference>
<keyword evidence="10" id="KW-1185">Reference proteome</keyword>
<evidence type="ECO:0000256" key="3">
    <source>
        <dbReference type="ARBA" id="ARBA00024679"/>
    </source>
</evidence>
<dbReference type="PANTHER" id="PTHR42799">
    <property type="entry name" value="MITOCHONDRIAL PEPTIDE METHIONINE SULFOXIDE REDUCTASE"/>
    <property type="match status" value="1"/>
</dbReference>
<dbReference type="Gene3D" id="2.170.150.20">
    <property type="entry name" value="Peptide methionine sulfoxide reductase"/>
    <property type="match status" value="1"/>
</dbReference>
<evidence type="ECO:0000256" key="6">
    <source>
        <dbReference type="ARBA" id="ARBA00048782"/>
    </source>
</evidence>
<comment type="similarity">
    <text evidence="7">Belongs to the MsrA Met sulfoxide reductase family.</text>
</comment>
<dbReference type="AlphaFoldDB" id="A0A1G7PBR9"/>
<dbReference type="InterPro" id="IPR002579">
    <property type="entry name" value="Met_Sox_Rdtase_MsrB_dom"/>
</dbReference>
<keyword evidence="1 7" id="KW-0560">Oxidoreductase</keyword>
<evidence type="ECO:0000256" key="2">
    <source>
        <dbReference type="ARBA" id="ARBA00023268"/>
    </source>
</evidence>
<dbReference type="GO" id="GO:0005737">
    <property type="term" value="C:cytoplasm"/>
    <property type="evidence" value="ECO:0007669"/>
    <property type="project" value="TreeGrafter"/>
</dbReference>
<dbReference type="InterPro" id="IPR002569">
    <property type="entry name" value="Met_Sox_Rdtase_MsrA_dom"/>
</dbReference>
<dbReference type="InterPro" id="IPR036509">
    <property type="entry name" value="Met_Sox_Rdtase_MsrA_sf"/>
</dbReference>
<dbReference type="InterPro" id="IPR050162">
    <property type="entry name" value="MsrA_MetSO_reductase"/>
</dbReference>
<dbReference type="PANTHER" id="PTHR42799:SF2">
    <property type="entry name" value="MITOCHONDRIAL PEPTIDE METHIONINE SULFOXIDE REDUCTASE"/>
    <property type="match status" value="1"/>
</dbReference>
<comment type="catalytic activity">
    <reaction evidence="6 7">
        <text>[thioredoxin]-disulfide + L-methionine + H2O = L-methionine (S)-S-oxide + [thioredoxin]-dithiol</text>
        <dbReference type="Rhea" id="RHEA:19993"/>
        <dbReference type="Rhea" id="RHEA-COMP:10698"/>
        <dbReference type="Rhea" id="RHEA-COMP:10700"/>
        <dbReference type="ChEBI" id="CHEBI:15377"/>
        <dbReference type="ChEBI" id="CHEBI:29950"/>
        <dbReference type="ChEBI" id="CHEBI:50058"/>
        <dbReference type="ChEBI" id="CHEBI:57844"/>
        <dbReference type="ChEBI" id="CHEBI:58772"/>
        <dbReference type="EC" id="1.8.4.11"/>
    </reaction>
</comment>
<feature type="domain" description="MsrB" evidence="8">
    <location>
        <begin position="1"/>
        <end position="120"/>
    </location>
</feature>
<comment type="catalytic activity">
    <reaction evidence="5">
        <text>L-methionyl-[protein] + [thioredoxin]-disulfide + H2O = L-methionyl-(R)-S-oxide-[protein] + [thioredoxin]-dithiol</text>
        <dbReference type="Rhea" id="RHEA:24164"/>
        <dbReference type="Rhea" id="RHEA-COMP:10698"/>
        <dbReference type="Rhea" id="RHEA-COMP:10700"/>
        <dbReference type="Rhea" id="RHEA-COMP:12313"/>
        <dbReference type="Rhea" id="RHEA-COMP:12314"/>
        <dbReference type="ChEBI" id="CHEBI:15377"/>
        <dbReference type="ChEBI" id="CHEBI:16044"/>
        <dbReference type="ChEBI" id="CHEBI:29950"/>
        <dbReference type="ChEBI" id="CHEBI:45764"/>
        <dbReference type="ChEBI" id="CHEBI:50058"/>
        <dbReference type="EC" id="1.8.4.12"/>
    </reaction>
</comment>
<accession>A0A1G7PBR9</accession>
<evidence type="ECO:0000313" key="10">
    <source>
        <dbReference type="Proteomes" id="UP000199355"/>
    </source>
</evidence>
<sequence>MKTLPPLSPEETAVLLHKATEPPFSGAYVHTAAPGRYCCRQCGTPLFRAEDKFDSGSGWPSFDDTLPGAVRRQPDADGHRAEIVCARCGGHLGHVFAGEGFTPKNTRHCVNSLSLHFVPAGEEAPAVAAAPHGAAEAGLQNADPACTGVAVVAGGCFWGVEDALGRLPGVCTAQSGYTGGHTAEPSYEEVCSGETGHAEAVRLTFNPAAISYEQILRRFFEIHDPTQRNRQGPDVGEQYRSAVFWLDADQKAVALRLLDELRGLGYAVTTQVLPAGPFYPAEPYHQHFARRTGRGVCHMSVPRFSRRAKG</sequence>
<dbReference type="SUPFAM" id="SSF55068">
    <property type="entry name" value="Peptide methionine sulfoxide reductase"/>
    <property type="match status" value="1"/>
</dbReference>
<dbReference type="Pfam" id="PF01641">
    <property type="entry name" value="SelR"/>
    <property type="match status" value="1"/>
</dbReference>
<dbReference type="Proteomes" id="UP000199355">
    <property type="component" value="Unassembled WGS sequence"/>
</dbReference>
<gene>
    <name evidence="7" type="primary">msrA</name>
    <name evidence="9" type="ORF">SAMN05192586_1156</name>
</gene>
<dbReference type="NCBIfam" id="TIGR00401">
    <property type="entry name" value="msrA"/>
    <property type="match status" value="1"/>
</dbReference>
<dbReference type="InterPro" id="IPR011057">
    <property type="entry name" value="Mss4-like_sf"/>
</dbReference>
<dbReference type="Gene3D" id="3.30.1060.10">
    <property type="entry name" value="Peptide methionine sulphoxide reductase MsrA"/>
    <property type="match status" value="1"/>
</dbReference>
<dbReference type="SUPFAM" id="SSF51316">
    <property type="entry name" value="Mss4-like"/>
    <property type="match status" value="1"/>
</dbReference>
<dbReference type="GO" id="GO:0034599">
    <property type="term" value="P:cellular response to oxidative stress"/>
    <property type="evidence" value="ECO:0007669"/>
    <property type="project" value="TreeGrafter"/>
</dbReference>
<evidence type="ECO:0000256" key="4">
    <source>
        <dbReference type="ARBA" id="ARBA00047806"/>
    </source>
</evidence>
<name>A0A1G7PBR9_9BACT</name>
<dbReference type="EC" id="1.8.4.11" evidence="7"/>
<dbReference type="HAMAP" id="MF_01401">
    <property type="entry name" value="MsrA"/>
    <property type="match status" value="1"/>
</dbReference>